<gene>
    <name evidence="1" type="ORF">HHS34_012430</name>
</gene>
<evidence type="ECO:0000313" key="2">
    <source>
        <dbReference type="Proteomes" id="UP001195965"/>
    </source>
</evidence>
<reference evidence="1 2" key="1">
    <citation type="journal article" date="2021" name="ISME J.">
        <title>Genomic evolution of the class Acidithiobacillia: deep-branching Proteobacteria living in extreme acidic conditions.</title>
        <authorList>
            <person name="Moya-Beltran A."/>
            <person name="Beard S."/>
            <person name="Rojas-Villalobos C."/>
            <person name="Issotta F."/>
            <person name="Gallardo Y."/>
            <person name="Ulloa R."/>
            <person name="Giaveno A."/>
            <person name="Degli Esposti M."/>
            <person name="Johnson D.B."/>
            <person name="Quatrini R."/>
        </authorList>
    </citation>
    <scope>NUCLEOTIDE SEQUENCE [LARGE SCALE GENOMIC DNA]</scope>
    <source>
        <strain evidence="1 2">GG1-14</strain>
    </source>
</reference>
<proteinExistence type="predicted"/>
<name>A0ACD5HEB9_9PROT</name>
<accession>A0ACD5HEB9</accession>
<protein>
    <submittedName>
        <fullName evidence="1">Uncharacterized protein</fullName>
    </submittedName>
</protein>
<organism evidence="1 2">
    <name type="scientific">Acidithiobacillus montserratensis</name>
    <dbReference type="NCBI Taxonomy" id="2729135"/>
    <lineage>
        <taxon>Bacteria</taxon>
        <taxon>Pseudomonadati</taxon>
        <taxon>Pseudomonadota</taxon>
        <taxon>Acidithiobacillia</taxon>
        <taxon>Acidithiobacillales</taxon>
        <taxon>Acidithiobacillaceae</taxon>
        <taxon>Acidithiobacillus</taxon>
    </lineage>
</organism>
<dbReference type="Proteomes" id="UP001195965">
    <property type="component" value="Chromosome"/>
</dbReference>
<keyword evidence="2" id="KW-1185">Reference proteome</keyword>
<sequence>MAKRGRKKTPITIFNPRGESETARKKRIAQEKRRYGRAVSPCFIATAVYGDTMAPEVQELRHFRDTRLRPYRLGRIAIKYYYLLSPPIATWLAKKQHRSYATRKVLDLIIKII</sequence>
<dbReference type="EMBL" id="CP127526">
    <property type="protein sequence ID" value="XRI73234.1"/>
    <property type="molecule type" value="Genomic_DNA"/>
</dbReference>
<evidence type="ECO:0000313" key="1">
    <source>
        <dbReference type="EMBL" id="XRI73234.1"/>
    </source>
</evidence>